<protein>
    <submittedName>
        <fullName evidence="1">Uncharacterized protein</fullName>
    </submittedName>
</protein>
<evidence type="ECO:0000313" key="1">
    <source>
        <dbReference type="EMBL" id="KKP72125.1"/>
    </source>
</evidence>
<gene>
    <name evidence="1" type="ORF">UR70_C0013G0038</name>
</gene>
<name>A0A0G0EA40_9BACT</name>
<dbReference type="Proteomes" id="UP000034923">
    <property type="component" value="Unassembled WGS sequence"/>
</dbReference>
<proteinExistence type="predicted"/>
<accession>A0A0G0EA40</accession>
<dbReference type="AlphaFoldDB" id="A0A0G0EA40"/>
<organism evidence="1 2">
    <name type="scientific">Candidatus Nomurabacteria bacterium GW2011_GWB1_35_20</name>
    <dbReference type="NCBI Taxonomy" id="1618740"/>
    <lineage>
        <taxon>Bacteria</taxon>
        <taxon>Candidatus Nomuraibacteriota</taxon>
    </lineage>
</organism>
<reference evidence="1 2" key="1">
    <citation type="journal article" date="2015" name="Nature">
        <title>rRNA introns, odd ribosomes, and small enigmatic genomes across a large radiation of phyla.</title>
        <authorList>
            <person name="Brown C.T."/>
            <person name="Hug L.A."/>
            <person name="Thomas B.C."/>
            <person name="Sharon I."/>
            <person name="Castelle C.J."/>
            <person name="Singh A."/>
            <person name="Wilkins M.J."/>
            <person name="Williams K.H."/>
            <person name="Banfield J.F."/>
        </authorList>
    </citation>
    <scope>NUCLEOTIDE SEQUENCE [LARGE SCALE GENOMIC DNA]</scope>
</reference>
<sequence length="147" mass="16531">MCGKISVLPDYPEKFITSNGRKSLEKELGFLPHNCKRRKEINNLLKLPVIKTAEQDFSVLVGNGVKLHFENNETLFCVIDGTHVVKKHILPEKSEIILASSSLGKKLLGKKVGEGGKTEEGKNFTIQTILTPKKSKWVFRLPYLNVE</sequence>
<dbReference type="EMBL" id="LBQE01000013">
    <property type="protein sequence ID" value="KKP72125.1"/>
    <property type="molecule type" value="Genomic_DNA"/>
</dbReference>
<comment type="caution">
    <text evidence="1">The sequence shown here is derived from an EMBL/GenBank/DDBJ whole genome shotgun (WGS) entry which is preliminary data.</text>
</comment>
<evidence type="ECO:0000313" key="2">
    <source>
        <dbReference type="Proteomes" id="UP000034923"/>
    </source>
</evidence>